<comment type="pathway">
    <text evidence="1">Metabolic intermediate biosynthesis; chorismate biosynthesis; chorismate from D-erythrose 4-phosphate and phosphoenolpyruvate: step 5/7.</text>
</comment>
<dbReference type="GO" id="GO:0008652">
    <property type="term" value="P:amino acid biosynthetic process"/>
    <property type="evidence" value="ECO:0007669"/>
    <property type="project" value="UniProtKB-KW"/>
</dbReference>
<dbReference type="PROSITE" id="PS01128">
    <property type="entry name" value="SHIKIMATE_KINASE"/>
    <property type="match status" value="1"/>
</dbReference>
<dbReference type="GO" id="GO:0009423">
    <property type="term" value="P:chorismate biosynthetic process"/>
    <property type="evidence" value="ECO:0007669"/>
    <property type="project" value="UniProtKB-UniPathway"/>
</dbReference>
<evidence type="ECO:0000256" key="2">
    <source>
        <dbReference type="ARBA" id="ARBA00006997"/>
    </source>
</evidence>
<evidence type="ECO:0000256" key="4">
    <source>
        <dbReference type="ARBA" id="ARBA00022605"/>
    </source>
</evidence>
<keyword evidence="7" id="KW-0418">Kinase</keyword>
<gene>
    <name evidence="11" type="ORF">METZ01_LOCUS6834</name>
</gene>
<dbReference type="GO" id="GO:0005524">
    <property type="term" value="F:ATP binding"/>
    <property type="evidence" value="ECO:0007669"/>
    <property type="project" value="UniProtKB-KW"/>
</dbReference>
<evidence type="ECO:0000313" key="11">
    <source>
        <dbReference type="EMBL" id="SUZ53980.1"/>
    </source>
</evidence>
<evidence type="ECO:0000256" key="6">
    <source>
        <dbReference type="ARBA" id="ARBA00022741"/>
    </source>
</evidence>
<dbReference type="PRINTS" id="PR01100">
    <property type="entry name" value="SHIKIMTKNASE"/>
</dbReference>
<dbReference type="GO" id="GO:0004765">
    <property type="term" value="F:shikimate kinase activity"/>
    <property type="evidence" value="ECO:0007669"/>
    <property type="project" value="UniProtKB-EC"/>
</dbReference>
<keyword evidence="5" id="KW-0808">Transferase</keyword>
<dbReference type="SUPFAM" id="SSF52540">
    <property type="entry name" value="P-loop containing nucleoside triphosphate hydrolases"/>
    <property type="match status" value="1"/>
</dbReference>
<proteinExistence type="inferred from homology"/>
<evidence type="ECO:0000256" key="10">
    <source>
        <dbReference type="ARBA" id="ARBA00048567"/>
    </source>
</evidence>
<dbReference type="InterPro" id="IPR000623">
    <property type="entry name" value="Shikimate_kinase/TSH1"/>
</dbReference>
<dbReference type="InterPro" id="IPR031322">
    <property type="entry name" value="Shikimate/glucono_kinase"/>
</dbReference>
<evidence type="ECO:0000256" key="9">
    <source>
        <dbReference type="ARBA" id="ARBA00023141"/>
    </source>
</evidence>
<evidence type="ECO:0000256" key="5">
    <source>
        <dbReference type="ARBA" id="ARBA00022679"/>
    </source>
</evidence>
<evidence type="ECO:0000256" key="7">
    <source>
        <dbReference type="ARBA" id="ARBA00022777"/>
    </source>
</evidence>
<keyword evidence="9" id="KW-0057">Aromatic amino acid biosynthesis</keyword>
<sequence>MTRNPGPHLALVGLMGAGKTRVGSAVAARLGRNHADLDIMVANRVGRSVGVIFAEGGEEAFRDLEQEALAETLSGDKPLVVSTGGGVVERPANRQLLAERALVVWLRAEPGTLAARVADVSGRPLLADGDPVDLLVALAERRHPLYHTVSDQVVDTDHLDVDAVAALVEQVAGDGAGVAP</sequence>
<dbReference type="PANTHER" id="PTHR21087">
    <property type="entry name" value="SHIKIMATE KINASE"/>
    <property type="match status" value="1"/>
</dbReference>
<dbReference type="CDD" id="cd00464">
    <property type="entry name" value="SK"/>
    <property type="match status" value="1"/>
</dbReference>
<dbReference type="GO" id="GO:0009073">
    <property type="term" value="P:aromatic amino acid family biosynthetic process"/>
    <property type="evidence" value="ECO:0007669"/>
    <property type="project" value="UniProtKB-KW"/>
</dbReference>
<dbReference type="InterPro" id="IPR027417">
    <property type="entry name" value="P-loop_NTPase"/>
</dbReference>
<dbReference type="HAMAP" id="MF_00109">
    <property type="entry name" value="Shikimate_kinase"/>
    <property type="match status" value="1"/>
</dbReference>
<comment type="similarity">
    <text evidence="2">Belongs to the shikimate kinase family.</text>
</comment>
<comment type="catalytic activity">
    <reaction evidence="10">
        <text>shikimate + ATP = 3-phosphoshikimate + ADP + H(+)</text>
        <dbReference type="Rhea" id="RHEA:13121"/>
        <dbReference type="ChEBI" id="CHEBI:15378"/>
        <dbReference type="ChEBI" id="CHEBI:30616"/>
        <dbReference type="ChEBI" id="CHEBI:36208"/>
        <dbReference type="ChEBI" id="CHEBI:145989"/>
        <dbReference type="ChEBI" id="CHEBI:456216"/>
        <dbReference type="EC" id="2.7.1.71"/>
    </reaction>
</comment>
<dbReference type="InterPro" id="IPR023000">
    <property type="entry name" value="Shikimate_kinase_CS"/>
</dbReference>
<evidence type="ECO:0000256" key="8">
    <source>
        <dbReference type="ARBA" id="ARBA00022840"/>
    </source>
</evidence>
<dbReference type="Pfam" id="PF01202">
    <property type="entry name" value="SKI"/>
    <property type="match status" value="1"/>
</dbReference>
<name>A0A381NHC0_9ZZZZ</name>
<dbReference type="EMBL" id="UINC01000361">
    <property type="protein sequence ID" value="SUZ53980.1"/>
    <property type="molecule type" value="Genomic_DNA"/>
</dbReference>
<dbReference type="AlphaFoldDB" id="A0A381NHC0"/>
<evidence type="ECO:0000256" key="3">
    <source>
        <dbReference type="ARBA" id="ARBA00012154"/>
    </source>
</evidence>
<keyword evidence="8" id="KW-0067">ATP-binding</keyword>
<keyword evidence="6" id="KW-0547">Nucleotide-binding</keyword>
<dbReference type="EC" id="2.7.1.71" evidence="3"/>
<keyword evidence="4" id="KW-0028">Amino-acid biosynthesis</keyword>
<accession>A0A381NHC0</accession>
<dbReference type="UniPathway" id="UPA00053">
    <property type="reaction ID" value="UER00088"/>
</dbReference>
<dbReference type="Gene3D" id="3.40.50.300">
    <property type="entry name" value="P-loop containing nucleotide triphosphate hydrolases"/>
    <property type="match status" value="1"/>
</dbReference>
<protein>
    <recommendedName>
        <fullName evidence="3">shikimate kinase</fullName>
        <ecNumber evidence="3">2.7.1.71</ecNumber>
    </recommendedName>
</protein>
<evidence type="ECO:0000256" key="1">
    <source>
        <dbReference type="ARBA" id="ARBA00004842"/>
    </source>
</evidence>
<organism evidence="11">
    <name type="scientific">marine metagenome</name>
    <dbReference type="NCBI Taxonomy" id="408172"/>
    <lineage>
        <taxon>unclassified sequences</taxon>
        <taxon>metagenomes</taxon>
        <taxon>ecological metagenomes</taxon>
    </lineage>
</organism>
<reference evidence="11" key="1">
    <citation type="submission" date="2018-05" db="EMBL/GenBank/DDBJ databases">
        <authorList>
            <person name="Lanie J.A."/>
            <person name="Ng W.-L."/>
            <person name="Kazmierczak K.M."/>
            <person name="Andrzejewski T.M."/>
            <person name="Davidsen T.M."/>
            <person name="Wayne K.J."/>
            <person name="Tettelin H."/>
            <person name="Glass J.I."/>
            <person name="Rusch D."/>
            <person name="Podicherti R."/>
            <person name="Tsui H.-C.T."/>
            <person name="Winkler M.E."/>
        </authorList>
    </citation>
    <scope>NUCLEOTIDE SEQUENCE</scope>
</reference>
<dbReference type="PANTHER" id="PTHR21087:SF16">
    <property type="entry name" value="SHIKIMATE KINASE 1, CHLOROPLASTIC"/>
    <property type="match status" value="1"/>
</dbReference>
<dbReference type="GO" id="GO:0005829">
    <property type="term" value="C:cytosol"/>
    <property type="evidence" value="ECO:0007669"/>
    <property type="project" value="TreeGrafter"/>
</dbReference>